<dbReference type="EMBL" id="JABDYC010000001">
    <property type="protein sequence ID" value="MBX5021629.1"/>
    <property type="molecule type" value="Genomic_DNA"/>
</dbReference>
<dbReference type="GO" id="GO:0047663">
    <property type="term" value="F:aminoglycoside 6'-N-acetyltransferase activity"/>
    <property type="evidence" value="ECO:0007669"/>
    <property type="project" value="UniProtKB-EC"/>
</dbReference>
<dbReference type="AlphaFoldDB" id="A0A9Q3M6Y1"/>
<evidence type="ECO:0000256" key="4">
    <source>
        <dbReference type="ARBA" id="ARBA00022679"/>
    </source>
</evidence>
<name>A0A9Q3M6Y1_9HYPH</name>
<keyword evidence="5 9" id="KW-0046">Antibiotic resistance</keyword>
<sequence length="148" mass="17325">MSIVIRKMRASDSQLWAEMRFKLWDSLSVEEHLGDIGRMLEDRKRTSYLALRPDNAPLGFAEICIREYANGCTAQPVPFLEGIWIDPKHRRQGVGRKLVEKMTADLIEQGFHELCSDAGIRNRRSHWAHQNWGFAETQRVIFFRKILR</sequence>
<dbReference type="Proteomes" id="UP000749740">
    <property type="component" value="Unassembled WGS sequence"/>
</dbReference>
<dbReference type="GO" id="GO:0046677">
    <property type="term" value="P:response to antibiotic"/>
    <property type="evidence" value="ECO:0007669"/>
    <property type="project" value="UniProtKB-KW"/>
</dbReference>
<dbReference type="Pfam" id="PF00583">
    <property type="entry name" value="Acetyltransf_1"/>
    <property type="match status" value="1"/>
</dbReference>
<evidence type="ECO:0000256" key="7">
    <source>
        <dbReference type="ARBA" id="ARBA00029660"/>
    </source>
</evidence>
<evidence type="ECO:0000256" key="6">
    <source>
        <dbReference type="ARBA" id="ARBA00023315"/>
    </source>
</evidence>
<dbReference type="PROSITE" id="PS51186">
    <property type="entry name" value="GNAT"/>
    <property type="match status" value="1"/>
</dbReference>
<evidence type="ECO:0000256" key="8">
    <source>
        <dbReference type="ARBA" id="ARBA00048923"/>
    </source>
</evidence>
<dbReference type="PIRSF" id="PIRSF000452">
    <property type="entry name" value="6-N-acetyltransf"/>
    <property type="match status" value="1"/>
</dbReference>
<dbReference type="InterPro" id="IPR024170">
    <property type="entry name" value="Aminoglycoside_N6-AcTrfrase"/>
</dbReference>
<comment type="catalytic activity">
    <reaction evidence="8 9">
        <text>kanamycin B + acetyl-CoA = N(6')-acetylkanamycin B + CoA + H(+)</text>
        <dbReference type="Rhea" id="RHEA:16449"/>
        <dbReference type="ChEBI" id="CHEBI:15378"/>
        <dbReference type="ChEBI" id="CHEBI:57287"/>
        <dbReference type="ChEBI" id="CHEBI:57288"/>
        <dbReference type="ChEBI" id="CHEBI:58390"/>
        <dbReference type="ChEBI" id="CHEBI:58549"/>
        <dbReference type="EC" id="2.3.1.82"/>
    </reaction>
</comment>
<dbReference type="SUPFAM" id="SSF55729">
    <property type="entry name" value="Acyl-CoA N-acyltransferases (Nat)"/>
    <property type="match status" value="1"/>
</dbReference>
<gene>
    <name evidence="11" type="ORF">HJB63_03390</name>
</gene>
<keyword evidence="6 9" id="KW-0012">Acyltransferase</keyword>
<keyword evidence="4 9" id="KW-0808">Transferase</keyword>
<evidence type="ECO:0000259" key="10">
    <source>
        <dbReference type="PROSITE" id="PS51186"/>
    </source>
</evidence>
<evidence type="ECO:0000256" key="3">
    <source>
        <dbReference type="ARBA" id="ARBA00017677"/>
    </source>
</evidence>
<organism evidence="11 12">
    <name type="scientific">Rhizobium lentis</name>
    <dbReference type="NCBI Taxonomy" id="1138194"/>
    <lineage>
        <taxon>Bacteria</taxon>
        <taxon>Pseudomonadati</taxon>
        <taxon>Pseudomonadota</taxon>
        <taxon>Alphaproteobacteria</taxon>
        <taxon>Hyphomicrobiales</taxon>
        <taxon>Rhizobiaceae</taxon>
        <taxon>Rhizobium/Agrobacterium group</taxon>
        <taxon>Rhizobium</taxon>
    </lineage>
</organism>
<dbReference type="GeneID" id="300796647"/>
<dbReference type="Gene3D" id="3.40.630.30">
    <property type="match status" value="1"/>
</dbReference>
<dbReference type="InterPro" id="IPR000182">
    <property type="entry name" value="GNAT_dom"/>
</dbReference>
<dbReference type="CDD" id="cd04301">
    <property type="entry name" value="NAT_SF"/>
    <property type="match status" value="1"/>
</dbReference>
<comment type="function">
    <text evidence="9">Catalyzes the transfer of an acetyl group from acetyl-CoA to the 6'-amino group of aminoglycoside molecules conferring resistance to antibiotics containing the purpurosamine ring.</text>
</comment>
<evidence type="ECO:0000313" key="12">
    <source>
        <dbReference type="Proteomes" id="UP000749740"/>
    </source>
</evidence>
<dbReference type="RefSeq" id="WP_207242287.1">
    <property type="nucleotide sequence ID" value="NZ_CP071454.1"/>
</dbReference>
<evidence type="ECO:0000256" key="2">
    <source>
        <dbReference type="ARBA" id="ARBA00012888"/>
    </source>
</evidence>
<accession>A0A9Q3M6Y1</accession>
<evidence type="ECO:0000256" key="1">
    <source>
        <dbReference type="ARBA" id="ARBA00011738"/>
    </source>
</evidence>
<evidence type="ECO:0000256" key="9">
    <source>
        <dbReference type="PIRNR" id="PIRNR000452"/>
    </source>
</evidence>
<feature type="domain" description="N-acetyltransferase" evidence="10">
    <location>
        <begin position="3"/>
        <end position="148"/>
    </location>
</feature>
<reference evidence="11" key="1">
    <citation type="submission" date="2020-04" db="EMBL/GenBank/DDBJ databases">
        <title>Global-level population genomics: horizontal gene transfer, symbiosis and evolution in Rhizobia.</title>
        <authorList>
            <person name="Gai Y."/>
        </authorList>
    </citation>
    <scope>NUCLEOTIDE SEQUENCE</scope>
    <source>
        <strain evidence="11">BLR57</strain>
    </source>
</reference>
<dbReference type="EC" id="2.3.1.82" evidence="2 9"/>
<evidence type="ECO:0000313" key="11">
    <source>
        <dbReference type="EMBL" id="MBX5021629.1"/>
    </source>
</evidence>
<protein>
    <recommendedName>
        <fullName evidence="3 9">Aminoglycoside N(6')-acetyltransferase type 1</fullName>
        <ecNumber evidence="2 9">2.3.1.82</ecNumber>
    </recommendedName>
    <alternativeName>
        <fullName evidence="7 9">Aminoglycoside resistance protein</fullName>
    </alternativeName>
</protein>
<comment type="subunit">
    <text evidence="1 9">Homodimer.</text>
</comment>
<proteinExistence type="predicted"/>
<dbReference type="InterPro" id="IPR016181">
    <property type="entry name" value="Acyl_CoA_acyltransferase"/>
</dbReference>
<comment type="caution">
    <text evidence="11">The sequence shown here is derived from an EMBL/GenBank/DDBJ whole genome shotgun (WGS) entry which is preliminary data.</text>
</comment>
<evidence type="ECO:0000256" key="5">
    <source>
        <dbReference type="ARBA" id="ARBA00023251"/>
    </source>
</evidence>